<evidence type="ECO:0000259" key="1">
    <source>
        <dbReference type="PROSITE" id="PS50144"/>
    </source>
</evidence>
<comment type="caution">
    <text evidence="2">The sequence shown here is derived from an EMBL/GenBank/DDBJ whole genome shotgun (WGS) entry which is preliminary data.</text>
</comment>
<dbReference type="Pfam" id="PF21355">
    <property type="entry name" value="TRAF-mep_MATH"/>
    <property type="match status" value="1"/>
</dbReference>
<proteinExistence type="predicted"/>
<dbReference type="InterPro" id="IPR049342">
    <property type="entry name" value="TRAF1-6_MATH_dom"/>
</dbReference>
<dbReference type="Gene3D" id="2.60.210.10">
    <property type="entry name" value="Apoptosis, Tumor Necrosis Factor Receptor Associated Protein 2, Chain A"/>
    <property type="match status" value="1"/>
</dbReference>
<name>A0A814TB89_ADIRI</name>
<dbReference type="InterPro" id="IPR008974">
    <property type="entry name" value="TRAF-like"/>
</dbReference>
<dbReference type="InterPro" id="IPR002083">
    <property type="entry name" value="MATH/TRAF_dom"/>
</dbReference>
<sequence>MSDRLTDDKFKTTVISCPLNAYDCRDIQICEGSLQEHFLSEQHQRSLAEHAKHIGNTTDADTTDANSRMEDEHHSFLELYEKLSSLAQYTDQTRNILTNINEDSLRYQISSFPQLADATQDMLSTEALSLDGVHLNVTVLQQQIFSLKEQVNNGYGILPQERGDIIAWKITNVHEKMYDAMSERQTSIYSPPFYTSPTGYKLCIRLYLNGDGTSRGTHASIFLVVLRGEFDGILKWPFQYSVAFCLCDQRTMLESNGTREPKHIIGCFKPDTKSISFQKPTSSVNIASGIPKFCSLDTLNQSADDNLYIYQDTMIIKTFINFNGIDRKMLDFIFNLNLALPVHIRQKLIEDEVARCQH</sequence>
<keyword evidence="3" id="KW-1185">Reference proteome</keyword>
<dbReference type="SUPFAM" id="SSF49599">
    <property type="entry name" value="TRAF domain-like"/>
    <property type="match status" value="1"/>
</dbReference>
<dbReference type="EMBL" id="CAJNOR010001521">
    <property type="protein sequence ID" value="CAF1157140.1"/>
    <property type="molecule type" value="Genomic_DNA"/>
</dbReference>
<reference evidence="2" key="1">
    <citation type="submission" date="2021-02" db="EMBL/GenBank/DDBJ databases">
        <authorList>
            <person name="Nowell W R."/>
        </authorList>
    </citation>
    <scope>NUCLEOTIDE SEQUENCE</scope>
</reference>
<dbReference type="CDD" id="cd00270">
    <property type="entry name" value="MATH_TRAF_C"/>
    <property type="match status" value="1"/>
</dbReference>
<dbReference type="PANTHER" id="PTHR10131">
    <property type="entry name" value="TNF RECEPTOR ASSOCIATED FACTOR"/>
    <property type="match status" value="1"/>
</dbReference>
<dbReference type="AlphaFoldDB" id="A0A814TB89"/>
<accession>A0A814TB89</accession>
<organism evidence="2 3">
    <name type="scientific">Adineta ricciae</name>
    <name type="common">Rotifer</name>
    <dbReference type="NCBI Taxonomy" id="249248"/>
    <lineage>
        <taxon>Eukaryota</taxon>
        <taxon>Metazoa</taxon>
        <taxon>Spiralia</taxon>
        <taxon>Gnathifera</taxon>
        <taxon>Rotifera</taxon>
        <taxon>Eurotatoria</taxon>
        <taxon>Bdelloidea</taxon>
        <taxon>Adinetida</taxon>
        <taxon>Adinetidae</taxon>
        <taxon>Adineta</taxon>
    </lineage>
</organism>
<feature type="domain" description="MATH" evidence="1">
    <location>
        <begin position="163"/>
        <end position="320"/>
    </location>
</feature>
<dbReference type="PANTHER" id="PTHR10131:SF138">
    <property type="entry name" value="RE66324P"/>
    <property type="match status" value="1"/>
</dbReference>
<gene>
    <name evidence="2" type="ORF">XAT740_LOCUS21277</name>
</gene>
<dbReference type="GO" id="GO:0009898">
    <property type="term" value="C:cytoplasmic side of plasma membrane"/>
    <property type="evidence" value="ECO:0007669"/>
    <property type="project" value="TreeGrafter"/>
</dbReference>
<dbReference type="SMART" id="SM00061">
    <property type="entry name" value="MATH"/>
    <property type="match status" value="1"/>
</dbReference>
<dbReference type="PROSITE" id="PS50144">
    <property type="entry name" value="MATH"/>
    <property type="match status" value="1"/>
</dbReference>
<evidence type="ECO:0000313" key="2">
    <source>
        <dbReference type="EMBL" id="CAF1157140.1"/>
    </source>
</evidence>
<dbReference type="GO" id="GO:0005164">
    <property type="term" value="F:tumor necrosis factor receptor binding"/>
    <property type="evidence" value="ECO:0007669"/>
    <property type="project" value="TreeGrafter"/>
</dbReference>
<dbReference type="GO" id="GO:0043122">
    <property type="term" value="P:regulation of canonical NF-kappaB signal transduction"/>
    <property type="evidence" value="ECO:0007669"/>
    <property type="project" value="TreeGrafter"/>
</dbReference>
<protein>
    <recommendedName>
        <fullName evidence="1">MATH domain-containing protein</fullName>
    </recommendedName>
</protein>
<evidence type="ECO:0000313" key="3">
    <source>
        <dbReference type="Proteomes" id="UP000663828"/>
    </source>
</evidence>
<dbReference type="Proteomes" id="UP000663828">
    <property type="component" value="Unassembled WGS sequence"/>
</dbReference>